<dbReference type="AlphaFoldDB" id="A0AA39X186"/>
<evidence type="ECO:0000259" key="7">
    <source>
        <dbReference type="PROSITE" id="PS50850"/>
    </source>
</evidence>
<feature type="transmembrane region" description="Helical" evidence="6">
    <location>
        <begin position="529"/>
        <end position="551"/>
    </location>
</feature>
<dbReference type="SUPFAM" id="SSF103473">
    <property type="entry name" value="MFS general substrate transporter"/>
    <property type="match status" value="2"/>
</dbReference>
<dbReference type="Gene3D" id="1.20.1250.20">
    <property type="entry name" value="MFS general substrate transporter like domains"/>
    <property type="match status" value="1"/>
</dbReference>
<evidence type="ECO:0000313" key="8">
    <source>
        <dbReference type="EMBL" id="KAK0625390.1"/>
    </source>
</evidence>
<keyword evidence="3 6" id="KW-1133">Transmembrane helix</keyword>
<dbReference type="InterPro" id="IPR020846">
    <property type="entry name" value="MFS_dom"/>
</dbReference>
<organism evidence="8 9">
    <name type="scientific">Bombardia bombarda</name>
    <dbReference type="NCBI Taxonomy" id="252184"/>
    <lineage>
        <taxon>Eukaryota</taxon>
        <taxon>Fungi</taxon>
        <taxon>Dikarya</taxon>
        <taxon>Ascomycota</taxon>
        <taxon>Pezizomycotina</taxon>
        <taxon>Sordariomycetes</taxon>
        <taxon>Sordariomycetidae</taxon>
        <taxon>Sordariales</taxon>
        <taxon>Lasiosphaeriaceae</taxon>
        <taxon>Bombardia</taxon>
    </lineage>
</organism>
<dbReference type="GO" id="GO:0005886">
    <property type="term" value="C:plasma membrane"/>
    <property type="evidence" value="ECO:0007669"/>
    <property type="project" value="TreeGrafter"/>
</dbReference>
<feature type="transmembrane region" description="Helical" evidence="6">
    <location>
        <begin position="135"/>
        <end position="156"/>
    </location>
</feature>
<dbReference type="PANTHER" id="PTHR23501">
    <property type="entry name" value="MAJOR FACILITATOR SUPERFAMILY"/>
    <property type="match status" value="1"/>
</dbReference>
<name>A0AA39X186_9PEZI</name>
<evidence type="ECO:0000256" key="4">
    <source>
        <dbReference type="ARBA" id="ARBA00023136"/>
    </source>
</evidence>
<feature type="transmembrane region" description="Helical" evidence="6">
    <location>
        <begin position="425"/>
        <end position="453"/>
    </location>
</feature>
<evidence type="ECO:0000256" key="1">
    <source>
        <dbReference type="ARBA" id="ARBA00004141"/>
    </source>
</evidence>
<dbReference type="InterPro" id="IPR036259">
    <property type="entry name" value="MFS_trans_sf"/>
</dbReference>
<feature type="transmembrane region" description="Helical" evidence="6">
    <location>
        <begin position="111"/>
        <end position="129"/>
    </location>
</feature>
<feature type="transmembrane region" description="Helical" evidence="6">
    <location>
        <begin position="238"/>
        <end position="258"/>
    </location>
</feature>
<sequence length="559" mass="59650">MSVQTPMTELKEGEATSTGDSELGALSDDQIPEFNYVTGWREHAILTGIVLGLLFIHLEVTIVATSLVAITDDLGGFGQSSWIFTAYLITYITGLIIWAKLSDFIGRKSASVASLVLFTAFSGACGGAQTMNQLIVFRAFQGAGGSGIYALSLLLLYELGPKRKIPIYTAITTVAITLALAIGPIIGGVIADRASWRWVFLLNVPAGAVTGIVIILAVPRDFPHQGQAHAVPGPGSSVLRAVDFTGALLMLVAIALLITGLEEASTLLSWVEKTVLAPICVAAVVWVAFFLHQRWTTRRQDSGVSLSEPVFPWRFCENRIILGLIISSFMTGAVSNTCIFLLPIRHQTAAGLSAIDAGIRLIPLTAGGPIGAVLGSVLSRNKRVPPLYFAFLGQIMMIMGTVFLSRQDTTGTGSGPSDNQTNWSGIYGLELIVGLGYGFAIATSTVLTPYLVEKRDLAVGTAAPVQFRFLGSAIVIAITTAAGNSKIRDQLLGTLTLGQIQAIFRSSKEINGLPADVQQVVRYYFAEAFGLQMEITLGFAVAGVFASLMMWQRVQARVE</sequence>
<feature type="transmembrane region" description="Helical" evidence="6">
    <location>
        <begin position="44"/>
        <end position="70"/>
    </location>
</feature>
<dbReference type="PANTHER" id="PTHR23501:SF43">
    <property type="entry name" value="MULTIDRUG TRANSPORTER, PUTATIVE (AFU_ORTHOLOGUE AFUA_6G03040)-RELATED"/>
    <property type="match status" value="1"/>
</dbReference>
<feature type="transmembrane region" description="Helical" evidence="6">
    <location>
        <begin position="196"/>
        <end position="218"/>
    </location>
</feature>
<feature type="transmembrane region" description="Helical" evidence="6">
    <location>
        <begin position="82"/>
        <end position="99"/>
    </location>
</feature>
<feature type="transmembrane region" description="Helical" evidence="6">
    <location>
        <begin position="387"/>
        <end position="405"/>
    </location>
</feature>
<reference evidence="8" key="1">
    <citation type="submission" date="2023-06" db="EMBL/GenBank/DDBJ databases">
        <title>Genome-scale phylogeny and comparative genomics of the fungal order Sordariales.</title>
        <authorList>
            <consortium name="Lawrence Berkeley National Laboratory"/>
            <person name="Hensen N."/>
            <person name="Bonometti L."/>
            <person name="Westerberg I."/>
            <person name="Brannstrom I.O."/>
            <person name="Guillou S."/>
            <person name="Cros-Aarteil S."/>
            <person name="Calhoun S."/>
            <person name="Haridas S."/>
            <person name="Kuo A."/>
            <person name="Mondo S."/>
            <person name="Pangilinan J."/>
            <person name="Riley R."/>
            <person name="LaButti K."/>
            <person name="Andreopoulos B."/>
            <person name="Lipzen A."/>
            <person name="Chen C."/>
            <person name="Yanf M."/>
            <person name="Daum C."/>
            <person name="Ng V."/>
            <person name="Clum A."/>
            <person name="Steindorff A."/>
            <person name="Ohm R."/>
            <person name="Martin F."/>
            <person name="Silar P."/>
            <person name="Natvig D."/>
            <person name="Lalanne C."/>
            <person name="Gautier V."/>
            <person name="Ament-velasquez S.L."/>
            <person name="Kruys A."/>
            <person name="Hutchinson M.I."/>
            <person name="Powell A.J."/>
            <person name="Barry K."/>
            <person name="Miller A.N."/>
            <person name="Grigoriev I.V."/>
            <person name="Debuchy R."/>
            <person name="Gladieux P."/>
            <person name="Thoren M.H."/>
            <person name="Johannesson H."/>
        </authorList>
    </citation>
    <scope>NUCLEOTIDE SEQUENCE</scope>
    <source>
        <strain evidence="8">SMH3391-2</strain>
    </source>
</reference>
<keyword evidence="2 6" id="KW-0812">Transmembrane</keyword>
<feature type="domain" description="Major facilitator superfamily (MFS) profile" evidence="7">
    <location>
        <begin position="45"/>
        <end position="555"/>
    </location>
</feature>
<evidence type="ECO:0000313" key="9">
    <source>
        <dbReference type="Proteomes" id="UP001174934"/>
    </source>
</evidence>
<feature type="transmembrane region" description="Helical" evidence="6">
    <location>
        <begin position="357"/>
        <end position="375"/>
    </location>
</feature>
<feature type="transmembrane region" description="Helical" evidence="6">
    <location>
        <begin position="270"/>
        <end position="291"/>
    </location>
</feature>
<dbReference type="Pfam" id="PF07690">
    <property type="entry name" value="MFS_1"/>
    <property type="match status" value="1"/>
</dbReference>
<evidence type="ECO:0000256" key="5">
    <source>
        <dbReference type="SAM" id="MobiDB-lite"/>
    </source>
</evidence>
<evidence type="ECO:0000256" key="2">
    <source>
        <dbReference type="ARBA" id="ARBA00022692"/>
    </source>
</evidence>
<feature type="transmembrane region" description="Helical" evidence="6">
    <location>
        <begin position="465"/>
        <end position="483"/>
    </location>
</feature>
<dbReference type="Proteomes" id="UP001174934">
    <property type="component" value="Unassembled WGS sequence"/>
</dbReference>
<feature type="region of interest" description="Disordered" evidence="5">
    <location>
        <begin position="1"/>
        <end position="26"/>
    </location>
</feature>
<gene>
    <name evidence="8" type="ORF">B0T17DRAFT_272165</name>
</gene>
<feature type="transmembrane region" description="Helical" evidence="6">
    <location>
        <begin position="168"/>
        <end position="190"/>
    </location>
</feature>
<accession>A0AA39X186</accession>
<dbReference type="Gene3D" id="1.20.1720.10">
    <property type="entry name" value="Multidrug resistance protein D"/>
    <property type="match status" value="1"/>
</dbReference>
<comment type="caution">
    <text evidence="8">The sequence shown here is derived from an EMBL/GenBank/DDBJ whole genome shotgun (WGS) entry which is preliminary data.</text>
</comment>
<feature type="transmembrane region" description="Helical" evidence="6">
    <location>
        <begin position="320"/>
        <end position="345"/>
    </location>
</feature>
<protein>
    <submittedName>
        <fullName evidence="8">Multidrug resistance protein fnx1</fullName>
    </submittedName>
</protein>
<dbReference type="InterPro" id="IPR011701">
    <property type="entry name" value="MFS"/>
</dbReference>
<comment type="subcellular location">
    <subcellularLocation>
        <location evidence="1">Membrane</location>
        <topology evidence="1">Multi-pass membrane protein</topology>
    </subcellularLocation>
</comment>
<keyword evidence="9" id="KW-1185">Reference proteome</keyword>
<evidence type="ECO:0000256" key="3">
    <source>
        <dbReference type="ARBA" id="ARBA00022989"/>
    </source>
</evidence>
<dbReference type="EMBL" id="JAULSR010000003">
    <property type="protein sequence ID" value="KAK0625390.1"/>
    <property type="molecule type" value="Genomic_DNA"/>
</dbReference>
<proteinExistence type="predicted"/>
<keyword evidence="4 6" id="KW-0472">Membrane</keyword>
<evidence type="ECO:0000256" key="6">
    <source>
        <dbReference type="SAM" id="Phobius"/>
    </source>
</evidence>
<dbReference type="GO" id="GO:0022857">
    <property type="term" value="F:transmembrane transporter activity"/>
    <property type="evidence" value="ECO:0007669"/>
    <property type="project" value="InterPro"/>
</dbReference>
<dbReference type="PROSITE" id="PS50850">
    <property type="entry name" value="MFS"/>
    <property type="match status" value="1"/>
</dbReference>